<dbReference type="RefSeq" id="WP_203569648.1">
    <property type="nucleotide sequence ID" value="NZ_WOFE01000001.1"/>
</dbReference>
<dbReference type="SUPFAM" id="SSF53933">
    <property type="entry name" value="Microbial ribonucleases"/>
    <property type="match status" value="1"/>
</dbReference>
<reference evidence="9 10" key="1">
    <citation type="submission" date="2019-11" db="EMBL/GenBank/DDBJ databases">
        <title>Novel Deefgea species.</title>
        <authorList>
            <person name="Han J.-H."/>
        </authorList>
    </citation>
    <scope>NUCLEOTIDE SEQUENCE [LARGE SCALE GENOMIC DNA]</scope>
    <source>
        <strain evidence="9 10">LMG 24817</strain>
    </source>
</reference>
<dbReference type="InterPro" id="IPR000026">
    <property type="entry name" value="N1-like"/>
</dbReference>
<name>A0ABS2C863_9NEIS</name>
<gene>
    <name evidence="9" type="ORF">GM173_02000</name>
</gene>
<keyword evidence="7" id="KW-0255">Endonuclease</keyword>
<dbReference type="InterPro" id="IPR001887">
    <property type="entry name" value="Barnase"/>
</dbReference>
<protein>
    <recommendedName>
        <fullName evidence="3 7">Ribonuclease</fullName>
        <ecNumber evidence="7">3.1.27.-</ecNumber>
    </recommendedName>
</protein>
<comment type="caution">
    <text evidence="9">The sequence shown here is derived from an EMBL/GenBank/DDBJ whole genome shotgun (WGS) entry which is preliminary data.</text>
</comment>
<evidence type="ECO:0000256" key="4">
    <source>
        <dbReference type="ARBA" id="ARBA00022525"/>
    </source>
</evidence>
<keyword evidence="4 7" id="KW-0964">Secreted</keyword>
<dbReference type="InterPro" id="IPR016191">
    <property type="entry name" value="Ribonuclease/ribotoxin"/>
</dbReference>
<feature type="signal peptide" evidence="7">
    <location>
        <begin position="1"/>
        <end position="18"/>
    </location>
</feature>
<evidence type="ECO:0000256" key="8">
    <source>
        <dbReference type="SAM" id="MobiDB-lite"/>
    </source>
</evidence>
<proteinExistence type="inferred from homology"/>
<dbReference type="PIRSF" id="PIRSF001013">
    <property type="entry name" value="Barnase"/>
    <property type="match status" value="1"/>
</dbReference>
<accession>A0ABS2C863</accession>
<evidence type="ECO:0000256" key="1">
    <source>
        <dbReference type="ARBA" id="ARBA00004613"/>
    </source>
</evidence>
<evidence type="ECO:0000313" key="10">
    <source>
        <dbReference type="Proteomes" id="UP001195660"/>
    </source>
</evidence>
<evidence type="ECO:0000256" key="2">
    <source>
        <dbReference type="ARBA" id="ARBA00009006"/>
    </source>
</evidence>
<dbReference type="EC" id="3.1.27.-" evidence="7"/>
<comment type="subcellular location">
    <subcellularLocation>
        <location evidence="1 7">Secreted</location>
    </subcellularLocation>
</comment>
<keyword evidence="10" id="KW-1185">Reference proteome</keyword>
<sequence>MKAFIFTLGLLCSGLNFAATCQQVAQTMAQQKPISADELTRILNSLNQKQRLPEQFITKKQAQSAGWQPGDSLWSTSPGKSIGGDRFGNREQRLPTGRYFEADLDYQGKKRNAKRLVYQINGTRYITTDHYATFTEVPQCQ</sequence>
<keyword evidence="7" id="KW-0732">Signal</keyword>
<keyword evidence="5 7" id="KW-0540">Nuclease</keyword>
<evidence type="ECO:0000313" key="9">
    <source>
        <dbReference type="EMBL" id="MBM5570344.1"/>
    </source>
</evidence>
<dbReference type="EMBL" id="WOFE01000001">
    <property type="protein sequence ID" value="MBM5570344.1"/>
    <property type="molecule type" value="Genomic_DNA"/>
</dbReference>
<dbReference type="Proteomes" id="UP001195660">
    <property type="component" value="Unassembled WGS sequence"/>
</dbReference>
<evidence type="ECO:0000256" key="3">
    <source>
        <dbReference type="ARBA" id="ARBA00022214"/>
    </source>
</evidence>
<keyword evidence="6 7" id="KW-0378">Hydrolase</keyword>
<evidence type="ECO:0000256" key="6">
    <source>
        <dbReference type="ARBA" id="ARBA00022801"/>
    </source>
</evidence>
<evidence type="ECO:0000256" key="7">
    <source>
        <dbReference type="PIRNR" id="PIRNR001013"/>
    </source>
</evidence>
<comment type="similarity">
    <text evidence="2 7">Belongs to the ribonuclease N1/T1 family.</text>
</comment>
<dbReference type="Pfam" id="PF00545">
    <property type="entry name" value="Ribonuclease"/>
    <property type="match status" value="1"/>
</dbReference>
<organism evidence="9 10">
    <name type="scientific">Deefgea chitinilytica</name>
    <dbReference type="NCBI Taxonomy" id="570276"/>
    <lineage>
        <taxon>Bacteria</taxon>
        <taxon>Pseudomonadati</taxon>
        <taxon>Pseudomonadota</taxon>
        <taxon>Betaproteobacteria</taxon>
        <taxon>Neisseriales</taxon>
        <taxon>Chitinibacteraceae</taxon>
        <taxon>Deefgea</taxon>
    </lineage>
</organism>
<evidence type="ECO:0000256" key="5">
    <source>
        <dbReference type="ARBA" id="ARBA00022722"/>
    </source>
</evidence>
<dbReference type="Gene3D" id="3.10.450.30">
    <property type="entry name" value="Microbial ribonucleases"/>
    <property type="match status" value="1"/>
</dbReference>
<feature type="chain" id="PRO_5045017239" description="Ribonuclease" evidence="7">
    <location>
        <begin position="19"/>
        <end position="141"/>
    </location>
</feature>
<feature type="region of interest" description="Disordered" evidence="8">
    <location>
        <begin position="60"/>
        <end position="91"/>
    </location>
</feature>